<dbReference type="PANTHER" id="PTHR11748">
    <property type="entry name" value="D-LACTATE DEHYDROGENASE"/>
    <property type="match status" value="1"/>
</dbReference>
<evidence type="ECO:0000313" key="8">
    <source>
        <dbReference type="EMBL" id="AKV82657.1"/>
    </source>
</evidence>
<dbReference type="Proteomes" id="UP000056255">
    <property type="component" value="Chromosome"/>
</dbReference>
<protein>
    <submittedName>
        <fullName evidence="3">FAD linked oxidase domain protein</fullName>
    </submittedName>
    <submittedName>
        <fullName evidence="4">FAD-linked oxidase</fullName>
    </submittedName>
</protein>
<dbReference type="PROSITE" id="PS51387">
    <property type="entry name" value="FAD_PCMH"/>
    <property type="match status" value="1"/>
</dbReference>
<dbReference type="Proteomes" id="UP000062475">
    <property type="component" value="Chromosome"/>
</dbReference>
<dbReference type="Gene3D" id="3.30.465.10">
    <property type="match status" value="1"/>
</dbReference>
<evidence type="ECO:0000313" key="12">
    <source>
        <dbReference type="Proteomes" id="UP000062398"/>
    </source>
</evidence>
<evidence type="ECO:0000256" key="1">
    <source>
        <dbReference type="ARBA" id="ARBA00008000"/>
    </source>
</evidence>
<gene>
    <name evidence="3" type="ORF">HA72_0552</name>
    <name evidence="4" type="ORF">MsedA_0563</name>
    <name evidence="5" type="ORF">MsedB_0563</name>
    <name evidence="6" type="ORF">MsedC_0562</name>
    <name evidence="7" type="ORF">MsedD_0563</name>
    <name evidence="8" type="ORF">MsedE_0563</name>
</gene>
<dbReference type="EMBL" id="CP012174">
    <property type="protein sequence ID" value="AKV78166.1"/>
    <property type="molecule type" value="Genomic_DNA"/>
</dbReference>
<reference evidence="11 12" key="2">
    <citation type="journal article" date="2015" name="Genome Announc.">
        <title>Complete Genome Sequences of Evolved Arsenate-Resistant Metallosphaera sedula Strains.</title>
        <authorList>
            <person name="Ai C."/>
            <person name="McCarthy S."/>
            <person name="Schackwitz W."/>
            <person name="Martin J."/>
            <person name="Lipzen A."/>
            <person name="Blum P."/>
        </authorList>
    </citation>
    <scope>NUCLEOTIDE SEQUENCE [LARGE SCALE GENOMIC DNA]</scope>
    <source>
        <strain evidence="6 12">ARS120-1</strain>
        <strain evidence="7 11">ARS120-2</strain>
        <strain evidence="4 14">ARS50-1</strain>
        <strain evidence="5 13">ARS50-2</strain>
    </source>
</reference>
<evidence type="ECO:0000313" key="5">
    <source>
        <dbReference type="EMBL" id="AKV75915.1"/>
    </source>
</evidence>
<dbReference type="OMA" id="AGYNIKR"/>
<evidence type="ECO:0000313" key="3">
    <source>
        <dbReference type="EMBL" id="AIM26714.1"/>
    </source>
</evidence>
<dbReference type="EMBL" id="CP012172">
    <property type="protein sequence ID" value="AKV73675.1"/>
    <property type="molecule type" value="Genomic_DNA"/>
</dbReference>
<dbReference type="GO" id="GO:1903457">
    <property type="term" value="P:lactate catabolic process"/>
    <property type="evidence" value="ECO:0007669"/>
    <property type="project" value="TreeGrafter"/>
</dbReference>
<dbReference type="EMBL" id="CP012173">
    <property type="protein sequence ID" value="AKV75915.1"/>
    <property type="molecule type" value="Genomic_DNA"/>
</dbReference>
<dbReference type="InterPro" id="IPR016169">
    <property type="entry name" value="FAD-bd_PCMH_sub2"/>
</dbReference>
<comment type="similarity">
    <text evidence="1">Belongs to the FAD-binding oxidoreductase/transferase type 4 family.</text>
</comment>
<evidence type="ECO:0000313" key="11">
    <source>
        <dbReference type="Proteomes" id="UP000061362"/>
    </source>
</evidence>
<evidence type="ECO:0000259" key="2">
    <source>
        <dbReference type="PROSITE" id="PS51387"/>
    </source>
</evidence>
<dbReference type="Proteomes" id="UP000029084">
    <property type="component" value="Chromosome"/>
</dbReference>
<dbReference type="GO" id="GO:0008720">
    <property type="term" value="F:D-lactate dehydrogenase (NAD+) activity"/>
    <property type="evidence" value="ECO:0007669"/>
    <property type="project" value="TreeGrafter"/>
</dbReference>
<dbReference type="EMBL" id="CP012176">
    <property type="protein sequence ID" value="AKV82657.1"/>
    <property type="molecule type" value="Genomic_DNA"/>
</dbReference>
<dbReference type="GeneID" id="91755002"/>
<evidence type="ECO:0000313" key="10">
    <source>
        <dbReference type="Proteomes" id="UP000056255"/>
    </source>
</evidence>
<organism evidence="3 9">
    <name type="scientific">Metallosphaera sedula</name>
    <dbReference type="NCBI Taxonomy" id="43687"/>
    <lineage>
        <taxon>Archaea</taxon>
        <taxon>Thermoproteota</taxon>
        <taxon>Thermoprotei</taxon>
        <taxon>Sulfolobales</taxon>
        <taxon>Sulfolobaceae</taxon>
        <taxon>Metallosphaera</taxon>
    </lineage>
</organism>
<dbReference type="Proteomes" id="UP000068832">
    <property type="component" value="Chromosome"/>
</dbReference>
<reference evidence="3 9" key="1">
    <citation type="journal article" date="2014" name="J. Bacteriol.">
        <title>Role of an Archaeal PitA Transporter in the Copper and Arsenic Resistance of Metallosphaera sedula, an Extreme Thermoacidophile.</title>
        <authorList>
            <person name="McCarthy S."/>
            <person name="Ai C."/>
            <person name="Wheaton G."/>
            <person name="Tevatia R."/>
            <person name="Eckrich V."/>
            <person name="Kelly R."/>
            <person name="Blum P."/>
        </authorList>
    </citation>
    <scope>NUCLEOTIDE SEQUENCE [LARGE SCALE GENOMIC DNA]</scope>
    <source>
        <strain evidence="3 9">CuR1</strain>
    </source>
</reference>
<name>A0A088E2N9_9CREN</name>
<dbReference type="GO" id="GO:0071949">
    <property type="term" value="F:FAD binding"/>
    <property type="evidence" value="ECO:0007669"/>
    <property type="project" value="InterPro"/>
</dbReference>
<dbReference type="PATRIC" id="fig|43687.5.peg.566"/>
<dbReference type="Proteomes" id="UP000062398">
    <property type="component" value="Chromosome"/>
</dbReference>
<dbReference type="InterPro" id="IPR016166">
    <property type="entry name" value="FAD-bd_PCMH"/>
</dbReference>
<accession>A0A088E2N9</accession>
<evidence type="ECO:0000313" key="6">
    <source>
        <dbReference type="EMBL" id="AKV78166.1"/>
    </source>
</evidence>
<evidence type="ECO:0000313" key="7">
    <source>
        <dbReference type="EMBL" id="AKV80411.1"/>
    </source>
</evidence>
<dbReference type="PANTHER" id="PTHR11748:SF111">
    <property type="entry name" value="D-LACTATE DEHYDROGENASE, MITOCHONDRIAL-RELATED"/>
    <property type="match status" value="1"/>
</dbReference>
<dbReference type="AlphaFoldDB" id="A0A088E2N9"/>
<dbReference type="RefSeq" id="WP_012020515.1">
    <property type="nucleotide sequence ID" value="NZ_CP008822.1"/>
</dbReference>
<dbReference type="GO" id="GO:0004458">
    <property type="term" value="F:D-lactate dehydrogenase (cytochrome) activity"/>
    <property type="evidence" value="ECO:0007669"/>
    <property type="project" value="TreeGrafter"/>
</dbReference>
<dbReference type="EMBL" id="CP012175">
    <property type="protein sequence ID" value="AKV80411.1"/>
    <property type="molecule type" value="Genomic_DNA"/>
</dbReference>
<evidence type="ECO:0000313" key="9">
    <source>
        <dbReference type="Proteomes" id="UP000029084"/>
    </source>
</evidence>
<dbReference type="OrthoDB" id="26910at2157"/>
<reference evidence="8 10" key="3">
    <citation type="submission" date="2015-07" db="EMBL/GenBank/DDBJ databases">
        <title>Physiological, transcriptional responses and genome re-sequencing of acid resistant extremely thermoacidophilic Metallosphaera sedula SARC-M1.</title>
        <authorList>
            <person name="Ai C."/>
            <person name="McCarthy S."/>
            <person name="Eckrich V."/>
            <person name="Rudrappa D."/>
            <person name="Qiu G."/>
            <person name="Blum P."/>
        </authorList>
    </citation>
    <scope>NUCLEOTIDE SEQUENCE [LARGE SCALE GENOMIC DNA]</scope>
    <source>
        <strain evidence="8 10">SARC-M1</strain>
    </source>
</reference>
<evidence type="ECO:0000313" key="14">
    <source>
        <dbReference type="Proteomes" id="UP000068832"/>
    </source>
</evidence>
<feature type="domain" description="FAD-binding PCMH-type" evidence="2">
    <location>
        <begin position="15"/>
        <end position="189"/>
    </location>
</feature>
<dbReference type="Proteomes" id="UP000061362">
    <property type="component" value="Chromosome"/>
</dbReference>
<evidence type="ECO:0000313" key="4">
    <source>
        <dbReference type="EMBL" id="AKV73675.1"/>
    </source>
</evidence>
<dbReference type="EMBL" id="CP008822">
    <property type="protein sequence ID" value="AIM26714.1"/>
    <property type="molecule type" value="Genomic_DNA"/>
</dbReference>
<dbReference type="InterPro" id="IPR006094">
    <property type="entry name" value="Oxid_FAD_bind_N"/>
</dbReference>
<dbReference type="Pfam" id="PF01565">
    <property type="entry name" value="FAD_binding_4"/>
    <property type="match status" value="1"/>
</dbReference>
<dbReference type="InterPro" id="IPR036318">
    <property type="entry name" value="FAD-bd_PCMH-like_sf"/>
</dbReference>
<sequence length="336" mass="37488">MWVDDLEKIAPIKIMEDSRVSVIVEPATAEEFRDVVNLVRGRGLKAHVVGTRQSHVGEKVSADVYLSTLRYAGVLESSIGDLYATVRSGTPFRELLEVLRREGLWIPFVHEGSVGGFASLNLPFHFSLFHGYPRDWLLGARVLTGLGEVIKTGSKTPKFSSGYKIWKAMSGALGRLGVYLDVIVRVIPLPEEIFPAEIKPEQINDAILRGAVGVTVYKKENEQMIAWFLGHSNYVRRVTKDYRQAEVPECSGERVYSIISTRGLERESVKEVKAECIVSYYGSGYSRVYNGEDMGKLRARGLKVLGEKGCEEECLPKPTQSFLRLKSALDPEGIFV</sequence>
<evidence type="ECO:0000313" key="13">
    <source>
        <dbReference type="Proteomes" id="UP000062475"/>
    </source>
</evidence>
<proteinExistence type="inferred from homology"/>
<dbReference type="SUPFAM" id="SSF56176">
    <property type="entry name" value="FAD-binding/transporter-associated domain-like"/>
    <property type="match status" value="1"/>
</dbReference>